<dbReference type="GO" id="GO:0008270">
    <property type="term" value="F:zinc ion binding"/>
    <property type="evidence" value="ECO:0007669"/>
    <property type="project" value="UniProtKB-KW"/>
</dbReference>
<evidence type="ECO:0000256" key="18">
    <source>
        <dbReference type="SAM" id="Phobius"/>
    </source>
</evidence>
<keyword evidence="14 18" id="KW-0472">Membrane</keyword>
<evidence type="ECO:0000256" key="12">
    <source>
        <dbReference type="ARBA" id="ARBA00022833"/>
    </source>
</evidence>
<dbReference type="InterPro" id="IPR018087">
    <property type="entry name" value="Glyco_hydro_5_CS"/>
</dbReference>
<feature type="domain" description="RING-type" evidence="20">
    <location>
        <begin position="569"/>
        <end position="611"/>
    </location>
</feature>
<dbReference type="SUPFAM" id="SSF57850">
    <property type="entry name" value="RING/U-box"/>
    <property type="match status" value="1"/>
</dbReference>
<evidence type="ECO:0000313" key="21">
    <source>
        <dbReference type="EMBL" id="CAD1826956.1"/>
    </source>
</evidence>
<reference evidence="21" key="1">
    <citation type="submission" date="2020-07" db="EMBL/GenBank/DDBJ databases">
        <authorList>
            <person name="Lin J."/>
        </authorList>
    </citation>
    <scope>NUCLEOTIDE SEQUENCE</scope>
</reference>
<evidence type="ECO:0000256" key="16">
    <source>
        <dbReference type="PROSITE-ProRule" id="PRU00175"/>
    </source>
</evidence>
<dbReference type="GO" id="GO:0015629">
    <property type="term" value="C:actin cytoskeleton"/>
    <property type="evidence" value="ECO:0007669"/>
    <property type="project" value="TreeGrafter"/>
</dbReference>
<name>A0A6V7P8F5_ANACO</name>
<dbReference type="Pfam" id="PF13639">
    <property type="entry name" value="zf-RING_2"/>
    <property type="match status" value="1"/>
</dbReference>
<evidence type="ECO:0000256" key="15">
    <source>
        <dbReference type="ARBA" id="ARBA00023295"/>
    </source>
</evidence>
<sequence length="904" mass="99156">MAFSPPPPRRLIMAWVSSVLMLCWFLFPFTPSSAHGFNKVRGVNLGGWLVVEGWIKPSLFDGIPNGDMLATMDNLLTSNYQLEPGWDDNSATFEMIIVANTLHGDYQLANGYGYNQANDVLTRHRDSFITASDFDFLSQCGINTVRIPVGWWIAQDPYPPAPFVGGSLAALDRAFSWAQTYNLKCIIDLHAAPGSQNGNEHSASRDGSVDWPSPDYISQTLHVIDFLSARYANHPSLLGIELLNEPSAPAVALDVLASFYRRGYEIVRNYSSTAYVIMCQRIGNTDPMELFQANIGVSNIVVDLHYYNLFDPFFNNFNALENIQFIFKSRAPQLQALNSLNGPLVFVGEWVNEWNVPNASQIQYQLFGRAQLDVYNNASFGWSYWTLKNDRVHWDFEWNIKNKYLSLGKSWVKRPNYLLVLALKHLARGSPWRSGTGLAFPSPPLPPPAASRRGVEARHGPTLAPLHRRHERLLRPASFNPSVAILIVVLVSAFFFLGFFSIYIRRCGGDPFGPGGGGVSLRAGVSALGGVMARSRRQRGLDPAVLETFPTLAFAEVKELRIGKGSLECAVCLSEFEDDETLRLLPTCSHAFHPDCIDAWLASHVTCPVCRCNLVPDPAAAPSPPSAADLDPAPAPAPDSTGAEDAAEPTPLAREGEGEVVIDVADEEREEERRKQEAIELQRIGSQRQAMRARSGRRPARFPRSHSTGHSLTTTTTTAPAPAMVAAPEAEGNPDRYTLRLPEHIRREIVAAGRLKRTRSLLAFPSGGEESSRRGYRGGGGGGGGEGSSREGRSVRLGRSERWPNFFTRTFSARVPAWASGRRSVEGSVKKGEGEGSTRGKLAAAVAPFDCFVGGGAASASKGGAGEEDDEFFVVNSQTMTHVTHAQYNETGVIDRMTWRCGDR</sequence>
<evidence type="ECO:0000256" key="11">
    <source>
        <dbReference type="ARBA" id="ARBA00022801"/>
    </source>
</evidence>
<evidence type="ECO:0000256" key="7">
    <source>
        <dbReference type="ARBA" id="ARBA00022692"/>
    </source>
</evidence>
<comment type="subcellular location">
    <subcellularLocation>
        <location evidence="2">Membrane</location>
        <topology evidence="2">Single-pass membrane protein</topology>
    </subcellularLocation>
</comment>
<gene>
    <name evidence="21" type="ORF">CB5_LOCUS10167</name>
</gene>
<dbReference type="Pfam" id="PF00150">
    <property type="entry name" value="Cellulase"/>
    <property type="match status" value="1"/>
</dbReference>
<dbReference type="GO" id="GO:0000272">
    <property type="term" value="P:polysaccharide catabolic process"/>
    <property type="evidence" value="ECO:0007669"/>
    <property type="project" value="InterPro"/>
</dbReference>
<comment type="similarity">
    <text evidence="4">Belongs to the glycosyl hydrolase 5 (cellulase A) family.</text>
</comment>
<evidence type="ECO:0000256" key="6">
    <source>
        <dbReference type="ARBA" id="ARBA00022679"/>
    </source>
</evidence>
<feature type="transmembrane region" description="Helical" evidence="18">
    <location>
        <begin position="483"/>
        <end position="504"/>
    </location>
</feature>
<dbReference type="Gene3D" id="3.30.40.10">
    <property type="entry name" value="Zinc/RING finger domain, C3HC4 (zinc finger)"/>
    <property type="match status" value="1"/>
</dbReference>
<feature type="compositionally biased region" description="Gly residues" evidence="17">
    <location>
        <begin position="777"/>
        <end position="787"/>
    </location>
</feature>
<dbReference type="InterPro" id="IPR010431">
    <property type="entry name" value="Fascin"/>
</dbReference>
<keyword evidence="12" id="KW-0862">Zinc</keyword>
<evidence type="ECO:0000256" key="4">
    <source>
        <dbReference type="ARBA" id="ARBA00005641"/>
    </source>
</evidence>
<dbReference type="GO" id="GO:0007163">
    <property type="term" value="P:establishment or maintenance of cell polarity"/>
    <property type="evidence" value="ECO:0007669"/>
    <property type="project" value="TreeGrafter"/>
</dbReference>
<evidence type="ECO:0000256" key="2">
    <source>
        <dbReference type="ARBA" id="ARBA00004167"/>
    </source>
</evidence>
<feature type="compositionally biased region" description="Basic residues" evidence="17">
    <location>
        <begin position="694"/>
        <end position="704"/>
    </location>
</feature>
<feature type="compositionally biased region" description="Basic and acidic residues" evidence="17">
    <location>
        <begin position="671"/>
        <end position="680"/>
    </location>
</feature>
<evidence type="ECO:0000256" key="19">
    <source>
        <dbReference type="SAM" id="SignalP"/>
    </source>
</evidence>
<evidence type="ECO:0000256" key="17">
    <source>
        <dbReference type="SAM" id="MobiDB-lite"/>
    </source>
</evidence>
<feature type="region of interest" description="Disordered" evidence="17">
    <location>
        <begin position="764"/>
        <end position="796"/>
    </location>
</feature>
<keyword evidence="8" id="KW-0479">Metal-binding</keyword>
<feature type="chain" id="PRO_5028032846" description="RING-type E3 ubiquitin transferase" evidence="19">
    <location>
        <begin position="35"/>
        <end position="904"/>
    </location>
</feature>
<evidence type="ECO:0000256" key="14">
    <source>
        <dbReference type="ARBA" id="ARBA00023136"/>
    </source>
</evidence>
<dbReference type="PROSITE" id="PS50089">
    <property type="entry name" value="ZF_RING_2"/>
    <property type="match status" value="1"/>
</dbReference>
<evidence type="ECO:0000256" key="3">
    <source>
        <dbReference type="ARBA" id="ARBA00004906"/>
    </source>
</evidence>
<dbReference type="Gene3D" id="3.20.20.80">
    <property type="entry name" value="Glycosidases"/>
    <property type="match status" value="1"/>
</dbReference>
<keyword evidence="9 16" id="KW-0863">Zinc-finger</keyword>
<dbReference type="SMART" id="SM00184">
    <property type="entry name" value="RING"/>
    <property type="match status" value="1"/>
</dbReference>
<dbReference type="InterPro" id="IPR001547">
    <property type="entry name" value="Glyco_hydro_5"/>
</dbReference>
<feature type="compositionally biased region" description="Acidic residues" evidence="17">
    <location>
        <begin position="658"/>
        <end position="670"/>
    </location>
</feature>
<dbReference type="InterPro" id="IPR013083">
    <property type="entry name" value="Znf_RING/FYVE/PHD"/>
</dbReference>
<organism evidence="21">
    <name type="scientific">Ananas comosus var. bracteatus</name>
    <name type="common">red pineapple</name>
    <dbReference type="NCBI Taxonomy" id="296719"/>
    <lineage>
        <taxon>Eukaryota</taxon>
        <taxon>Viridiplantae</taxon>
        <taxon>Streptophyta</taxon>
        <taxon>Embryophyta</taxon>
        <taxon>Tracheophyta</taxon>
        <taxon>Spermatophyta</taxon>
        <taxon>Magnoliopsida</taxon>
        <taxon>Liliopsida</taxon>
        <taxon>Poales</taxon>
        <taxon>Bromeliaceae</taxon>
        <taxon>Bromelioideae</taxon>
        <taxon>Ananas</taxon>
    </lineage>
</organism>
<keyword evidence="6" id="KW-0808">Transferase</keyword>
<dbReference type="GO" id="GO:0016477">
    <property type="term" value="P:cell migration"/>
    <property type="evidence" value="ECO:0007669"/>
    <property type="project" value="TreeGrafter"/>
</dbReference>
<evidence type="ECO:0000256" key="5">
    <source>
        <dbReference type="ARBA" id="ARBA00012483"/>
    </source>
</evidence>
<keyword evidence="10" id="KW-0833">Ubl conjugation pathway</keyword>
<dbReference type="EMBL" id="LR862146">
    <property type="protein sequence ID" value="CAD1826956.1"/>
    <property type="molecule type" value="Genomic_DNA"/>
</dbReference>
<accession>A0A6V7P8F5</accession>
<dbReference type="GO" id="GO:0051015">
    <property type="term" value="F:actin filament binding"/>
    <property type="evidence" value="ECO:0007669"/>
    <property type="project" value="InterPro"/>
</dbReference>
<dbReference type="InterPro" id="IPR001841">
    <property type="entry name" value="Znf_RING"/>
</dbReference>
<keyword evidence="19" id="KW-0732">Signal</keyword>
<evidence type="ECO:0000256" key="1">
    <source>
        <dbReference type="ARBA" id="ARBA00000900"/>
    </source>
</evidence>
<dbReference type="CDD" id="cd16461">
    <property type="entry name" value="RING-H2_EL5-like"/>
    <property type="match status" value="1"/>
</dbReference>
<dbReference type="SUPFAM" id="SSF51445">
    <property type="entry name" value="(Trans)glycosidases"/>
    <property type="match status" value="1"/>
</dbReference>
<proteinExistence type="inferred from homology"/>
<dbReference type="EC" id="2.3.2.27" evidence="5"/>
<feature type="compositionally biased region" description="Low complexity" evidence="17">
    <location>
        <begin position="713"/>
        <end position="730"/>
    </location>
</feature>
<keyword evidence="11" id="KW-0378">Hydrolase</keyword>
<evidence type="ECO:0000256" key="9">
    <source>
        <dbReference type="ARBA" id="ARBA00022771"/>
    </source>
</evidence>
<evidence type="ECO:0000259" key="20">
    <source>
        <dbReference type="PROSITE" id="PS50089"/>
    </source>
</evidence>
<keyword evidence="15" id="KW-0326">Glycosidase</keyword>
<evidence type="ECO:0000256" key="10">
    <source>
        <dbReference type="ARBA" id="ARBA00022786"/>
    </source>
</evidence>
<dbReference type="AlphaFoldDB" id="A0A6V7P8F5"/>
<dbReference type="GO" id="GO:0005737">
    <property type="term" value="C:cytoplasm"/>
    <property type="evidence" value="ECO:0007669"/>
    <property type="project" value="TreeGrafter"/>
</dbReference>
<keyword evidence="13 18" id="KW-1133">Transmembrane helix</keyword>
<evidence type="ECO:0000256" key="13">
    <source>
        <dbReference type="ARBA" id="ARBA00022989"/>
    </source>
</evidence>
<feature type="signal peptide" evidence="19">
    <location>
        <begin position="1"/>
        <end position="34"/>
    </location>
</feature>
<evidence type="ECO:0000256" key="8">
    <source>
        <dbReference type="ARBA" id="ARBA00022723"/>
    </source>
</evidence>
<comment type="pathway">
    <text evidence="3">Protein modification; protein ubiquitination.</text>
</comment>
<dbReference type="PROSITE" id="PS00659">
    <property type="entry name" value="GLYCOSYL_HYDROL_F5"/>
    <property type="match status" value="1"/>
</dbReference>
<dbReference type="GO" id="GO:0016020">
    <property type="term" value="C:membrane"/>
    <property type="evidence" value="ECO:0007669"/>
    <property type="project" value="UniProtKB-SubCell"/>
</dbReference>
<dbReference type="GO" id="GO:0004553">
    <property type="term" value="F:hydrolase activity, hydrolyzing O-glycosyl compounds"/>
    <property type="evidence" value="ECO:0007669"/>
    <property type="project" value="InterPro"/>
</dbReference>
<dbReference type="InterPro" id="IPR017853">
    <property type="entry name" value="GH"/>
</dbReference>
<protein>
    <recommendedName>
        <fullName evidence="5">RING-type E3 ubiquitin transferase</fullName>
        <ecNumber evidence="5">2.3.2.27</ecNumber>
    </recommendedName>
</protein>
<dbReference type="PANTHER" id="PTHR10551">
    <property type="entry name" value="FASCIN"/>
    <property type="match status" value="1"/>
</dbReference>
<keyword evidence="7 18" id="KW-0812">Transmembrane</keyword>
<dbReference type="GO" id="GO:0051017">
    <property type="term" value="P:actin filament bundle assembly"/>
    <property type="evidence" value="ECO:0007669"/>
    <property type="project" value="TreeGrafter"/>
</dbReference>
<dbReference type="PANTHER" id="PTHR10551:SF9">
    <property type="entry name" value="FASCIN-2"/>
    <property type="match status" value="1"/>
</dbReference>
<dbReference type="GO" id="GO:0061630">
    <property type="term" value="F:ubiquitin protein ligase activity"/>
    <property type="evidence" value="ECO:0007669"/>
    <property type="project" value="UniProtKB-EC"/>
</dbReference>
<feature type="region of interest" description="Disordered" evidence="17">
    <location>
        <begin position="620"/>
        <end position="736"/>
    </location>
</feature>
<dbReference type="FunFam" id="3.30.40.10:FF:000187">
    <property type="entry name" value="E3 ubiquitin-protein ligase ATL6"/>
    <property type="match status" value="1"/>
</dbReference>
<comment type="catalytic activity">
    <reaction evidence="1">
        <text>S-ubiquitinyl-[E2 ubiquitin-conjugating enzyme]-L-cysteine + [acceptor protein]-L-lysine = [E2 ubiquitin-conjugating enzyme]-L-cysteine + N(6)-ubiquitinyl-[acceptor protein]-L-lysine.</text>
        <dbReference type="EC" id="2.3.2.27"/>
    </reaction>
</comment>